<gene>
    <name evidence="9" type="ORF">OLMES_5122</name>
</gene>
<dbReference type="InterPro" id="IPR006091">
    <property type="entry name" value="Acyl-CoA_Oxase/DH_mid-dom"/>
</dbReference>
<reference evidence="9 10" key="1">
    <citation type="submission" date="2017-05" db="EMBL/GenBank/DDBJ databases">
        <title>Genomic insights into alkan degradation activity of Oleiphilus messinensis.</title>
        <authorList>
            <person name="Kozyavkin S.A."/>
            <person name="Slesarev A.I."/>
            <person name="Golyshin P.N."/>
            <person name="Korzhenkov A."/>
            <person name="Golyshina O.N."/>
            <person name="Toshchakov S.V."/>
        </authorList>
    </citation>
    <scope>NUCLEOTIDE SEQUENCE [LARGE SCALE GENOMIC DNA]</scope>
    <source>
        <strain evidence="9 10">ME102</strain>
    </source>
</reference>
<feature type="domain" description="Acyl-CoA dehydrogenase/oxidase N-terminal" evidence="8">
    <location>
        <begin position="80"/>
        <end position="190"/>
    </location>
</feature>
<dbReference type="SUPFAM" id="SSF56645">
    <property type="entry name" value="Acyl-CoA dehydrogenase NM domain-like"/>
    <property type="match status" value="1"/>
</dbReference>
<feature type="domain" description="Acyl-CoA dehydrogenase/oxidase C-terminal" evidence="6">
    <location>
        <begin position="309"/>
        <end position="433"/>
    </location>
</feature>
<comment type="similarity">
    <text evidence="2 5">Belongs to the acyl-CoA dehydrogenase family.</text>
</comment>
<evidence type="ECO:0000256" key="2">
    <source>
        <dbReference type="ARBA" id="ARBA00009347"/>
    </source>
</evidence>
<evidence type="ECO:0000259" key="8">
    <source>
        <dbReference type="Pfam" id="PF02771"/>
    </source>
</evidence>
<organism evidence="9 10">
    <name type="scientific">Oleiphilus messinensis</name>
    <dbReference type="NCBI Taxonomy" id="141451"/>
    <lineage>
        <taxon>Bacteria</taxon>
        <taxon>Pseudomonadati</taxon>
        <taxon>Pseudomonadota</taxon>
        <taxon>Gammaproteobacteria</taxon>
        <taxon>Oceanospirillales</taxon>
        <taxon>Oleiphilaceae</taxon>
        <taxon>Oleiphilus</taxon>
    </lineage>
</organism>
<dbReference type="Pfam" id="PF02771">
    <property type="entry name" value="Acyl-CoA_dh_N"/>
    <property type="match status" value="1"/>
</dbReference>
<evidence type="ECO:0000256" key="1">
    <source>
        <dbReference type="ARBA" id="ARBA00001974"/>
    </source>
</evidence>
<comment type="cofactor">
    <cofactor evidence="1 5">
        <name>FAD</name>
        <dbReference type="ChEBI" id="CHEBI:57692"/>
    </cofactor>
</comment>
<dbReference type="InterPro" id="IPR036250">
    <property type="entry name" value="AcylCo_DH-like_C"/>
</dbReference>
<dbReference type="PROSITE" id="PS00073">
    <property type="entry name" value="ACYL_COA_DH_2"/>
    <property type="match status" value="1"/>
</dbReference>
<dbReference type="InterPro" id="IPR009075">
    <property type="entry name" value="AcylCo_DH/oxidase_C"/>
</dbReference>
<dbReference type="Gene3D" id="2.40.110.10">
    <property type="entry name" value="Butyryl-CoA Dehydrogenase, subunit A, domain 2"/>
    <property type="match status" value="1"/>
</dbReference>
<keyword evidence="4 5" id="KW-0274">FAD</keyword>
<dbReference type="PANTHER" id="PTHR43884">
    <property type="entry name" value="ACYL-COA DEHYDROGENASE"/>
    <property type="match status" value="1"/>
</dbReference>
<proteinExistence type="inferred from homology"/>
<evidence type="ECO:0000259" key="6">
    <source>
        <dbReference type="Pfam" id="PF00441"/>
    </source>
</evidence>
<dbReference type="EMBL" id="CP021425">
    <property type="protein sequence ID" value="ARU59106.1"/>
    <property type="molecule type" value="Genomic_DNA"/>
</dbReference>
<evidence type="ECO:0000256" key="3">
    <source>
        <dbReference type="ARBA" id="ARBA00022630"/>
    </source>
</evidence>
<evidence type="ECO:0000313" key="9">
    <source>
        <dbReference type="EMBL" id="ARU59106.1"/>
    </source>
</evidence>
<dbReference type="GO" id="GO:0003995">
    <property type="term" value="F:acyl-CoA dehydrogenase activity"/>
    <property type="evidence" value="ECO:0007669"/>
    <property type="project" value="InterPro"/>
</dbReference>
<keyword evidence="5" id="KW-0560">Oxidoreductase</keyword>
<sequence>MSRDATGLALSVLNSFAGSSIADQLKIRKWVEKLAYTGTKTGFQAIGVASRQFKAVNNVLKPARLDKPTRNNDLFDLSITDEQQMIRDSVQRFAIDLIRPAAAQANDDCMTPQNLLDQATELGLHYYAVPEAFGGAALERSPVTSMLIAEDLAYGDMGIALSILAPISVANALTQWGTADQQSRYLGAFVEDKPVKASIAVNEPAPLFNPHKLSTKAEKRGNQYILNGIKSLVPIAAGTELFLVAAEVAGEGPAVFLIESGTEGLSIKEDNSMGNRAAGLCTLRLKNLTLNEQQRLGSPGEFNYAEFVNLAHLSWCAMAVGVCQAVLDYVIPYSNERIAFGEPVSHRQSVAFMIANIRIELDAMRVMTMRAASLAEQGRPFQREAYLAKVLCTEKALEIATNGVQLLGGHGFTKEHPVERWYRDLQIVAMADGGLHL</sequence>
<name>A0A1Y0IGZ2_9GAMM</name>
<accession>A0A1Y0IGZ2</accession>
<dbReference type="KEGG" id="ome:OLMES_5122"/>
<dbReference type="SUPFAM" id="SSF47203">
    <property type="entry name" value="Acyl-CoA dehydrogenase C-terminal domain-like"/>
    <property type="match status" value="1"/>
</dbReference>
<dbReference type="AlphaFoldDB" id="A0A1Y0IGZ2"/>
<evidence type="ECO:0000259" key="7">
    <source>
        <dbReference type="Pfam" id="PF02770"/>
    </source>
</evidence>
<feature type="domain" description="Acyl-CoA oxidase/dehydrogenase middle" evidence="7">
    <location>
        <begin position="199"/>
        <end position="287"/>
    </location>
</feature>
<dbReference type="Pfam" id="PF00441">
    <property type="entry name" value="Acyl-CoA_dh_1"/>
    <property type="match status" value="1"/>
</dbReference>
<evidence type="ECO:0000256" key="4">
    <source>
        <dbReference type="ARBA" id="ARBA00022827"/>
    </source>
</evidence>
<dbReference type="InterPro" id="IPR013786">
    <property type="entry name" value="AcylCoA_DH/ox_N"/>
</dbReference>
<dbReference type="Gene3D" id="1.10.540.10">
    <property type="entry name" value="Acyl-CoA dehydrogenase/oxidase, N-terminal domain"/>
    <property type="match status" value="1"/>
</dbReference>
<dbReference type="InterPro" id="IPR046373">
    <property type="entry name" value="Acyl-CoA_Oxase/DH_mid-dom_sf"/>
</dbReference>
<dbReference type="RefSeq" id="WP_087463812.1">
    <property type="nucleotide sequence ID" value="NZ_CP021425.1"/>
</dbReference>
<keyword evidence="10" id="KW-1185">Reference proteome</keyword>
<dbReference type="InterPro" id="IPR006089">
    <property type="entry name" value="Acyl-CoA_DH_CS"/>
</dbReference>
<dbReference type="InterPro" id="IPR009100">
    <property type="entry name" value="AcylCoA_DH/oxidase_NM_dom_sf"/>
</dbReference>
<dbReference type="Pfam" id="PF02770">
    <property type="entry name" value="Acyl-CoA_dh_M"/>
    <property type="match status" value="1"/>
</dbReference>
<dbReference type="PANTHER" id="PTHR43884:SF12">
    <property type="entry name" value="ISOVALERYL-COA DEHYDROGENASE, MITOCHONDRIAL-RELATED"/>
    <property type="match status" value="1"/>
</dbReference>
<keyword evidence="3 5" id="KW-0285">Flavoprotein</keyword>
<evidence type="ECO:0000256" key="5">
    <source>
        <dbReference type="RuleBase" id="RU362125"/>
    </source>
</evidence>
<evidence type="ECO:0000313" key="10">
    <source>
        <dbReference type="Proteomes" id="UP000196027"/>
    </source>
</evidence>
<dbReference type="Gene3D" id="1.20.140.10">
    <property type="entry name" value="Butyryl-CoA Dehydrogenase, subunit A, domain 3"/>
    <property type="match status" value="1"/>
</dbReference>
<dbReference type="OrthoDB" id="142556at2"/>
<dbReference type="GO" id="GO:0050660">
    <property type="term" value="F:flavin adenine dinucleotide binding"/>
    <property type="evidence" value="ECO:0007669"/>
    <property type="project" value="InterPro"/>
</dbReference>
<protein>
    <submittedName>
        <fullName evidence="9">Acyl-CoA dehydrogenase, C-terminal domain protein</fullName>
    </submittedName>
</protein>
<dbReference type="Proteomes" id="UP000196027">
    <property type="component" value="Chromosome"/>
</dbReference>
<dbReference type="InterPro" id="IPR037069">
    <property type="entry name" value="AcylCoA_DH/ox_N_sf"/>
</dbReference>